<comment type="caution">
    <text evidence="1">The sequence shown here is derived from an EMBL/GenBank/DDBJ whole genome shotgun (WGS) entry which is preliminary data.</text>
</comment>
<evidence type="ECO:0000313" key="2">
    <source>
        <dbReference type="Proteomes" id="UP000789405"/>
    </source>
</evidence>
<keyword evidence="2" id="KW-1185">Reference proteome</keyword>
<dbReference type="Proteomes" id="UP000789405">
    <property type="component" value="Unassembled WGS sequence"/>
</dbReference>
<gene>
    <name evidence="1" type="ORF">DERYTH_LOCUS20985</name>
</gene>
<name>A0A9N9NZT3_9GLOM</name>
<evidence type="ECO:0000313" key="1">
    <source>
        <dbReference type="EMBL" id="CAG8788845.1"/>
    </source>
</evidence>
<accession>A0A9N9NZT3</accession>
<dbReference type="AlphaFoldDB" id="A0A9N9NZT3"/>
<feature type="non-terminal residue" evidence="1">
    <location>
        <position position="1"/>
    </location>
</feature>
<dbReference type="EMBL" id="CAJVPY010025851">
    <property type="protein sequence ID" value="CAG8788845.1"/>
    <property type="molecule type" value="Genomic_DNA"/>
</dbReference>
<proteinExistence type="predicted"/>
<protein>
    <submittedName>
        <fullName evidence="1">1986_t:CDS:1</fullName>
    </submittedName>
</protein>
<reference evidence="1" key="1">
    <citation type="submission" date="2021-06" db="EMBL/GenBank/DDBJ databases">
        <authorList>
            <person name="Kallberg Y."/>
            <person name="Tangrot J."/>
            <person name="Rosling A."/>
        </authorList>
    </citation>
    <scope>NUCLEOTIDE SEQUENCE</scope>
    <source>
        <strain evidence="1">MA453B</strain>
    </source>
</reference>
<sequence length="79" mass="9074">TILVALNNEFNPKETITTTTELNAWGICFPHNFSQPVMRSEAYKSVSFDRVTMDELFNDPVNSFQIPKSVEKYLMESPN</sequence>
<organism evidence="1 2">
    <name type="scientific">Dentiscutata erythropus</name>
    <dbReference type="NCBI Taxonomy" id="1348616"/>
    <lineage>
        <taxon>Eukaryota</taxon>
        <taxon>Fungi</taxon>
        <taxon>Fungi incertae sedis</taxon>
        <taxon>Mucoromycota</taxon>
        <taxon>Glomeromycotina</taxon>
        <taxon>Glomeromycetes</taxon>
        <taxon>Diversisporales</taxon>
        <taxon>Gigasporaceae</taxon>
        <taxon>Dentiscutata</taxon>
    </lineage>
</organism>